<dbReference type="InterPro" id="IPR011009">
    <property type="entry name" value="Kinase-like_dom_sf"/>
</dbReference>
<feature type="domain" description="Protein kinase" evidence="6">
    <location>
        <begin position="14"/>
        <end position="311"/>
    </location>
</feature>
<evidence type="ECO:0000256" key="4">
    <source>
        <dbReference type="ARBA" id="ARBA00022777"/>
    </source>
</evidence>
<evidence type="ECO:0000256" key="2">
    <source>
        <dbReference type="ARBA" id="ARBA00022679"/>
    </source>
</evidence>
<protein>
    <submittedName>
        <fullName evidence="7">Cyclin-dependent kinase 2</fullName>
    </submittedName>
</protein>
<accession>A0A5J4Z3L1</accession>
<dbReference type="Gene3D" id="3.30.200.20">
    <property type="entry name" value="Phosphorylase Kinase, domain 1"/>
    <property type="match status" value="1"/>
</dbReference>
<dbReference type="OMA" id="KNFPPLM"/>
<evidence type="ECO:0000256" key="3">
    <source>
        <dbReference type="ARBA" id="ARBA00022741"/>
    </source>
</evidence>
<evidence type="ECO:0000313" key="8">
    <source>
        <dbReference type="Proteomes" id="UP000324585"/>
    </source>
</evidence>
<dbReference type="PROSITE" id="PS50011">
    <property type="entry name" value="PROTEIN_KINASE_DOM"/>
    <property type="match status" value="1"/>
</dbReference>
<keyword evidence="5" id="KW-0067">ATP-binding</keyword>
<comment type="caution">
    <text evidence="7">The sequence shown here is derived from an EMBL/GenBank/DDBJ whole genome shotgun (WGS) entry which is preliminary data.</text>
</comment>
<evidence type="ECO:0000256" key="1">
    <source>
        <dbReference type="ARBA" id="ARBA00022527"/>
    </source>
</evidence>
<keyword evidence="3" id="KW-0547">Nucleotide-binding</keyword>
<dbReference type="InterPro" id="IPR050108">
    <property type="entry name" value="CDK"/>
</dbReference>
<gene>
    <name evidence="7" type="ORF">FVE85_5079</name>
</gene>
<dbReference type="Gene3D" id="1.10.510.10">
    <property type="entry name" value="Transferase(Phosphotransferase) domain 1"/>
    <property type="match status" value="1"/>
</dbReference>
<sequence length="329" mass="36460">MSGNGIRLNSVRAYERLELIHEGTYGRVYRARQIETGKVVALKRIKMLPEVLARATHMRELAVLGALKHRNVVRLYDVVYGSSDAKIYAVMEYVPSDLHELGRVSLARARDLSAQLLTALDYIHSQRVMHRDVSSSNILVDADHVLKVADFGLARFTDGLDGNATLTPSVVTLRYRAPELLLGSTTYTSAIDVWSAACVMFEMFTGEPLFEGESELVHLAQIFQTLGPPNDANPWTSLRLLPDGGTIQVPEEDSCSTPSASSMFSRVSAALQNDQLQGTLAESCTHFLLSMLQYEPSRRATPKQALEHAFLRGSDVTHRTAITRIQSEE</sequence>
<dbReference type="FunFam" id="1.10.510.10:FF:000624">
    <property type="entry name" value="Mitogen-activated protein kinase"/>
    <property type="match status" value="1"/>
</dbReference>
<dbReference type="PANTHER" id="PTHR24056">
    <property type="entry name" value="CELL DIVISION PROTEIN KINASE"/>
    <property type="match status" value="1"/>
</dbReference>
<dbReference type="Pfam" id="PF00069">
    <property type="entry name" value="Pkinase"/>
    <property type="match status" value="1"/>
</dbReference>
<keyword evidence="1" id="KW-0723">Serine/threonine-protein kinase</keyword>
<evidence type="ECO:0000256" key="5">
    <source>
        <dbReference type="ARBA" id="ARBA00022840"/>
    </source>
</evidence>
<evidence type="ECO:0000313" key="7">
    <source>
        <dbReference type="EMBL" id="KAA8497494.1"/>
    </source>
</evidence>
<name>A0A5J4Z3L1_PORPP</name>
<dbReference type="Proteomes" id="UP000324585">
    <property type="component" value="Unassembled WGS sequence"/>
</dbReference>
<dbReference type="SUPFAM" id="SSF56112">
    <property type="entry name" value="Protein kinase-like (PK-like)"/>
    <property type="match status" value="1"/>
</dbReference>
<keyword evidence="2" id="KW-0808">Transferase</keyword>
<dbReference type="GO" id="GO:0005524">
    <property type="term" value="F:ATP binding"/>
    <property type="evidence" value="ECO:0007669"/>
    <property type="project" value="UniProtKB-KW"/>
</dbReference>
<dbReference type="GO" id="GO:0004674">
    <property type="term" value="F:protein serine/threonine kinase activity"/>
    <property type="evidence" value="ECO:0007669"/>
    <property type="project" value="UniProtKB-KW"/>
</dbReference>
<keyword evidence="8" id="KW-1185">Reference proteome</keyword>
<organism evidence="7 8">
    <name type="scientific">Porphyridium purpureum</name>
    <name type="common">Red alga</name>
    <name type="synonym">Porphyridium cruentum</name>
    <dbReference type="NCBI Taxonomy" id="35688"/>
    <lineage>
        <taxon>Eukaryota</taxon>
        <taxon>Rhodophyta</taxon>
        <taxon>Bangiophyceae</taxon>
        <taxon>Porphyridiales</taxon>
        <taxon>Porphyridiaceae</taxon>
        <taxon>Porphyridium</taxon>
    </lineage>
</organism>
<keyword evidence="4 7" id="KW-0418">Kinase</keyword>
<proteinExistence type="predicted"/>
<dbReference type="InterPro" id="IPR008266">
    <property type="entry name" value="Tyr_kinase_AS"/>
</dbReference>
<dbReference type="GO" id="GO:0005634">
    <property type="term" value="C:nucleus"/>
    <property type="evidence" value="ECO:0007669"/>
    <property type="project" value="TreeGrafter"/>
</dbReference>
<dbReference type="AlphaFoldDB" id="A0A5J4Z3L1"/>
<dbReference type="InterPro" id="IPR000719">
    <property type="entry name" value="Prot_kinase_dom"/>
</dbReference>
<reference evidence="8" key="1">
    <citation type="journal article" date="2019" name="Nat. Commun.">
        <title>Expansion of phycobilisome linker gene families in mesophilic red algae.</title>
        <authorList>
            <person name="Lee J."/>
            <person name="Kim D."/>
            <person name="Bhattacharya D."/>
            <person name="Yoon H.S."/>
        </authorList>
    </citation>
    <scope>NUCLEOTIDE SEQUENCE [LARGE SCALE GENOMIC DNA]</scope>
    <source>
        <strain evidence="8">CCMP 1328</strain>
    </source>
</reference>
<evidence type="ECO:0000259" key="6">
    <source>
        <dbReference type="PROSITE" id="PS50011"/>
    </source>
</evidence>
<dbReference type="EMBL" id="VRMN01000001">
    <property type="protein sequence ID" value="KAA8497494.1"/>
    <property type="molecule type" value="Genomic_DNA"/>
</dbReference>
<dbReference type="OrthoDB" id="63265at2759"/>
<dbReference type="PROSITE" id="PS00109">
    <property type="entry name" value="PROTEIN_KINASE_TYR"/>
    <property type="match status" value="1"/>
</dbReference>